<dbReference type="Proteomes" id="UP000240739">
    <property type="component" value="Unassembled WGS sequence"/>
</dbReference>
<protein>
    <submittedName>
        <fullName evidence="2">Phosphotransferase</fullName>
    </submittedName>
</protein>
<name>A0A2T4UH83_9ACTN</name>
<evidence type="ECO:0000259" key="1">
    <source>
        <dbReference type="SMART" id="SM00587"/>
    </source>
</evidence>
<dbReference type="SUPFAM" id="SSF56112">
    <property type="entry name" value="Protein kinase-like (PK-like)"/>
    <property type="match status" value="1"/>
</dbReference>
<dbReference type="Gene3D" id="3.90.1200.10">
    <property type="match status" value="1"/>
</dbReference>
<dbReference type="Pfam" id="PF23213">
    <property type="entry name" value="DUF7065"/>
    <property type="match status" value="1"/>
</dbReference>
<evidence type="ECO:0000313" key="3">
    <source>
        <dbReference type="Proteomes" id="UP000240739"/>
    </source>
</evidence>
<dbReference type="EMBL" id="PYYB01000001">
    <property type="protein sequence ID" value="PTL58606.1"/>
    <property type="molecule type" value="Genomic_DNA"/>
</dbReference>
<dbReference type="InterPro" id="IPR055493">
    <property type="entry name" value="DUF7065"/>
</dbReference>
<gene>
    <name evidence="2" type="ORF">C7Y72_02500</name>
</gene>
<accession>A0A2T4UH83</accession>
<dbReference type="Pfam" id="PF23212">
    <property type="entry name" value="DUF7064"/>
    <property type="match status" value="1"/>
</dbReference>
<dbReference type="PANTHER" id="PTHR11012">
    <property type="entry name" value="PROTEIN KINASE-LIKE DOMAIN-CONTAINING"/>
    <property type="match status" value="1"/>
</dbReference>
<dbReference type="SMART" id="SM00587">
    <property type="entry name" value="CHK"/>
    <property type="match status" value="1"/>
</dbReference>
<proteinExistence type="predicted"/>
<dbReference type="InterPro" id="IPR055492">
    <property type="entry name" value="DUF7064"/>
</dbReference>
<dbReference type="GO" id="GO:0016740">
    <property type="term" value="F:transferase activity"/>
    <property type="evidence" value="ECO:0007669"/>
    <property type="project" value="UniProtKB-KW"/>
</dbReference>
<dbReference type="SUPFAM" id="SSF159245">
    <property type="entry name" value="AttH-like"/>
    <property type="match status" value="1"/>
</dbReference>
<dbReference type="InterPro" id="IPR002575">
    <property type="entry name" value="Aminoglycoside_PTrfase"/>
</dbReference>
<organism evidence="2 3">
    <name type="scientific">Paraconexibacter algicola</name>
    <dbReference type="NCBI Taxonomy" id="2133960"/>
    <lineage>
        <taxon>Bacteria</taxon>
        <taxon>Bacillati</taxon>
        <taxon>Actinomycetota</taxon>
        <taxon>Thermoleophilia</taxon>
        <taxon>Solirubrobacterales</taxon>
        <taxon>Paraconexibacteraceae</taxon>
        <taxon>Paraconexibacter</taxon>
    </lineage>
</organism>
<dbReference type="InterPro" id="IPR015897">
    <property type="entry name" value="CHK_kinase-like"/>
</dbReference>
<dbReference type="AlphaFoldDB" id="A0A2T4UH83"/>
<evidence type="ECO:0000313" key="2">
    <source>
        <dbReference type="EMBL" id="PTL58606.1"/>
    </source>
</evidence>
<comment type="caution">
    <text evidence="2">The sequence shown here is derived from an EMBL/GenBank/DDBJ whole genome shotgun (WGS) entry which is preliminary data.</text>
</comment>
<keyword evidence="3" id="KW-1185">Reference proteome</keyword>
<dbReference type="PANTHER" id="PTHR11012:SF30">
    <property type="entry name" value="PROTEIN KINASE-LIKE DOMAIN-CONTAINING"/>
    <property type="match status" value="1"/>
</dbReference>
<dbReference type="InterPro" id="IPR011009">
    <property type="entry name" value="Kinase-like_dom_sf"/>
</dbReference>
<dbReference type="Pfam" id="PF01636">
    <property type="entry name" value="APH"/>
    <property type="match status" value="1"/>
</dbReference>
<dbReference type="RefSeq" id="WP_107567043.1">
    <property type="nucleotide sequence ID" value="NZ_PYYB01000001.1"/>
</dbReference>
<keyword evidence="2" id="KW-0808">Transferase</keyword>
<dbReference type="OrthoDB" id="115252at2"/>
<reference evidence="2 3" key="1">
    <citation type="submission" date="2018-03" db="EMBL/GenBank/DDBJ databases">
        <title>Aquarubrobacter algicola gen. nov., sp. nov., a novel actinobacterium isolated from shallow eutrophic lake during the end of cyanobacterial harmful algal blooms.</title>
        <authorList>
            <person name="Chun S.J."/>
        </authorList>
    </citation>
    <scope>NUCLEOTIDE SEQUENCE [LARGE SCALE GENOMIC DNA]</scope>
    <source>
        <strain evidence="2 3">Seoho-28</strain>
    </source>
</reference>
<feature type="domain" description="CHK kinase-like" evidence="1">
    <location>
        <begin position="112"/>
        <end position="282"/>
    </location>
</feature>
<sequence length="653" mass="71448">MSSQIPVPVAKTVDDVTSDWLSAVLQREVEIASIVPIGTGQMSGSFRVTFGEGETVVVKLAATDANSRATGVGLGAYRREISFYAHLADRATGAVPGCHLAVYDEDEGWFTLVLEDIVGAEQGDQIRGCSVEEARLALRTLARVHAPVMGDLHVGTLDFLNVPNPLTQQLAGALLPGFLERYGDRVAPEHAEVLERFVPVIDAWFADRRPPLGLVHGDYRLDNLLFSADRCTVVDWQTLQWGPALYDVSYFLAGAFDADVRRAHEEELVRLYHDELLAHGVRALSWELCWEEYRRQAFGGLLMTVVAAMVVEQTERGDEMFMTWLRRNAQQVLDLGSLDLLPEPGALTALVPDAADEGCHEPGPEATWSESWYFDAASADGTVGVYARIGRVVNGGHTHVIASIVREGRPAIMVALPTGPLPPADDREQSVSADGVTLTQVCEEPLKRFRVTLDGRAAAFADHSGPLRGETGEPVDVAFDLVWETDAVPYQWRGATRYEIPCRVTGTIRVDDTEIAFDGPGQRDHSWGSRDWFASDWMWSGFHLDDGTRTHAVGVPTIPGMGIGYVQRDGDVHELTGLQMSATFADDGLATGARLEHQADGPVVDVEPVGFGAVLFTADDGRRAEFPRALARLRTEDGRQGVGWIEWNRNMPA</sequence>